<evidence type="ECO:0000313" key="2">
    <source>
        <dbReference type="EMBL" id="ABC62623.1"/>
    </source>
</evidence>
<gene>
    <name evidence="2" type="ordered locus">ELI_02655</name>
</gene>
<sequence>MADKHGDFVWYELMTPDPDAAQAFYGDMLCWQFEEAGFNGQDYRSFSAGDAQIGGILKLTPPMIEHGGQPSWVGYIRVDDVPETVGKVRDAGGHVFMEGGEVPDVGPFAMLADPQGAPFYVIDDRSGQPSHAFSKHEPKVGTCAWNELITADPDAADAFYTTQFGWTKGDAMEMGPMGTYQMYEHGDYGLGAIMQKPDEIPASLWAFYFRAPDIDEALEKATAGGAQIVNGPMEIPGGDHVFQGVDPQGALFSIIGSKGA</sequence>
<feature type="domain" description="VOC" evidence="1">
    <location>
        <begin position="142"/>
        <end position="257"/>
    </location>
</feature>
<keyword evidence="3" id="KW-1185">Reference proteome</keyword>
<dbReference type="EMBL" id="CP000157">
    <property type="protein sequence ID" value="ABC62623.1"/>
    <property type="molecule type" value="Genomic_DNA"/>
</dbReference>
<reference evidence="3" key="1">
    <citation type="journal article" date="2009" name="J. Bacteriol.">
        <title>Complete genome sequence of Erythrobacter litoralis HTCC2594.</title>
        <authorList>
            <person name="Oh H.M."/>
            <person name="Giovannoni S.J."/>
            <person name="Ferriera S."/>
            <person name="Johnson J."/>
            <person name="Cho J.C."/>
        </authorList>
    </citation>
    <scope>NUCLEOTIDE SEQUENCE [LARGE SCALE GENOMIC DNA]</scope>
    <source>
        <strain evidence="3">HTCC2594</strain>
    </source>
</reference>
<dbReference type="HOGENOM" id="CLU_069623_3_0_5"/>
<dbReference type="Pfam" id="PF00903">
    <property type="entry name" value="Glyoxalase"/>
    <property type="match status" value="2"/>
</dbReference>
<dbReference type="InterPro" id="IPR052164">
    <property type="entry name" value="Anthracycline_SecMetBiosynth"/>
</dbReference>
<organism evidence="2 3">
    <name type="scientific">Erythrobacter litoralis (strain HTCC2594)</name>
    <dbReference type="NCBI Taxonomy" id="314225"/>
    <lineage>
        <taxon>Bacteria</taxon>
        <taxon>Pseudomonadati</taxon>
        <taxon>Pseudomonadota</taxon>
        <taxon>Alphaproteobacteria</taxon>
        <taxon>Sphingomonadales</taxon>
        <taxon>Erythrobacteraceae</taxon>
        <taxon>Erythrobacter/Porphyrobacter group</taxon>
        <taxon>Erythrobacter</taxon>
    </lineage>
</organism>
<dbReference type="PANTHER" id="PTHR33993">
    <property type="entry name" value="GLYOXALASE-RELATED"/>
    <property type="match status" value="1"/>
</dbReference>
<evidence type="ECO:0000313" key="3">
    <source>
        <dbReference type="Proteomes" id="UP000008808"/>
    </source>
</evidence>
<dbReference type="SUPFAM" id="SSF54593">
    <property type="entry name" value="Glyoxalase/Bleomycin resistance protein/Dihydroxybiphenyl dioxygenase"/>
    <property type="match status" value="2"/>
</dbReference>
<dbReference type="OrthoDB" id="9793039at2"/>
<dbReference type="CDD" id="cd07247">
    <property type="entry name" value="SgaA_N_like"/>
    <property type="match status" value="2"/>
</dbReference>
<feature type="domain" description="VOC" evidence="1">
    <location>
        <begin position="7"/>
        <end position="124"/>
    </location>
</feature>
<dbReference type="STRING" id="314225.ELI_02655"/>
<dbReference type="Gene3D" id="3.10.180.10">
    <property type="entry name" value="2,3-Dihydroxybiphenyl 1,2-Dioxygenase, domain 1"/>
    <property type="match status" value="2"/>
</dbReference>
<dbReference type="InterPro" id="IPR037523">
    <property type="entry name" value="VOC_core"/>
</dbReference>
<dbReference type="AlphaFoldDB" id="Q2NCG8"/>
<dbReference type="RefSeq" id="WP_011413499.1">
    <property type="nucleotide sequence ID" value="NC_007722.1"/>
</dbReference>
<evidence type="ECO:0000259" key="1">
    <source>
        <dbReference type="PROSITE" id="PS51819"/>
    </source>
</evidence>
<name>Q2NCG8_ERYLH</name>
<accession>Q2NCG8</accession>
<protein>
    <recommendedName>
        <fullName evidence="1">VOC domain-containing protein</fullName>
    </recommendedName>
</protein>
<dbReference type="PANTHER" id="PTHR33993:SF14">
    <property type="entry name" value="GB|AAF24581.1"/>
    <property type="match status" value="1"/>
</dbReference>
<dbReference type="eggNOG" id="COG3324">
    <property type="taxonomic scope" value="Bacteria"/>
</dbReference>
<dbReference type="PROSITE" id="PS51819">
    <property type="entry name" value="VOC"/>
    <property type="match status" value="2"/>
</dbReference>
<dbReference type="Proteomes" id="UP000008808">
    <property type="component" value="Chromosome"/>
</dbReference>
<proteinExistence type="predicted"/>
<dbReference type="InterPro" id="IPR004360">
    <property type="entry name" value="Glyas_Fos-R_dOase_dom"/>
</dbReference>
<dbReference type="InterPro" id="IPR029068">
    <property type="entry name" value="Glyas_Bleomycin-R_OHBP_Dase"/>
</dbReference>
<dbReference type="KEGG" id="eli:ELI_02655"/>